<comment type="caution">
    <text evidence="2">The sequence shown here is derived from an EMBL/GenBank/DDBJ whole genome shotgun (WGS) entry which is preliminary data.</text>
</comment>
<gene>
    <name evidence="2" type="ORF">B0H66DRAFT_445805</name>
</gene>
<sequence length="897" mass="96528">PQRNQFQHQHNKLHKPNDPRGHQQVDSGVGLTEHQPIQSSKHEQTDIPEDTAGDYYTHRPAEQPPSVVDSEPTRHALPQDSRQETVTRESGSDERPRSHFSEKAQSNMSGKETMNSQDSSDSTPPYWGNLPKGQKGGIYNTVMGHGSPKDDHAQHHHLPQRSANSERSHITGPVVTDHPRGGVYNSVAGHGSNDDESKRHSTSPTSAGGARAPTISSTTAVLNAPLVSNPHDKNAQSQYPSAETKKPDVGNGFLPKTAARDDARLAHTMAAEQKLSNTPTHPQPDTAHQRAFPLGPSNMVSDEDTTKPHSHDQDHRNALLAGAGGLGTGIAASTLADRHEPKKEEQRTPVATEDDSRRRKRLSKDYNGNKAPAGGLPDTHHNGKDKHPVEKKKSHEEEHSPKGEKKHHKILGIFHRHKDDKAQEDTSTYEPAKEHSPRHHKEEAVVAPKKHRDSHEHKERVAEPTKQHDEDRSKDKMHKAEGAAAGAGALGFMHHHNKGDKETNQHQDKHDNVPQKTQPDTSSRIGPSSTVGGVPAFENPREPPRAPADHQSGHTMLAGSTGSGSPKHQTGHSNQTTDRGNYNTLASGIPSGVASGTSHQQPAQSSTTERGNHDALASGTAAGVASGVAAHNFNHRDAHDAHRSSESGGYNNLASGTTSGVAAHSGPSHSSSSGPANTARSGESSSPAYNVLSSGTPSGVKVEPKQPRSSIDTTSNSSHGRRSGDYNTLSSGTTSGYPKHHDHGPQQAPVSKPERRREDDVAERLKHMSPEVMPSAYTSSAPRPERRGDERHMSPEFMPSAYTASAPRPEHRGDEKHMSPEVMPSSYTSSAPRGAVPPTATDDSKRYTQPQQQEHHSSSVNPALAAATGAWAATAGPSSGNNNGFGQQQQQQQQQQQ</sequence>
<evidence type="ECO:0000313" key="3">
    <source>
        <dbReference type="Proteomes" id="UP001283341"/>
    </source>
</evidence>
<accession>A0AAE0HW01</accession>
<organism evidence="2 3">
    <name type="scientific">Apodospora peruviana</name>
    <dbReference type="NCBI Taxonomy" id="516989"/>
    <lineage>
        <taxon>Eukaryota</taxon>
        <taxon>Fungi</taxon>
        <taxon>Dikarya</taxon>
        <taxon>Ascomycota</taxon>
        <taxon>Pezizomycotina</taxon>
        <taxon>Sordariomycetes</taxon>
        <taxon>Sordariomycetidae</taxon>
        <taxon>Sordariales</taxon>
        <taxon>Lasiosphaeriaceae</taxon>
        <taxon>Apodospora</taxon>
    </lineage>
</organism>
<feature type="region of interest" description="Disordered" evidence="1">
    <location>
        <begin position="226"/>
        <end position="255"/>
    </location>
</feature>
<feature type="non-terminal residue" evidence="2">
    <location>
        <position position="897"/>
    </location>
</feature>
<feature type="compositionally biased region" description="Polar residues" evidence="1">
    <location>
        <begin position="678"/>
        <end position="697"/>
    </location>
</feature>
<feature type="region of interest" description="Disordered" evidence="1">
    <location>
        <begin position="274"/>
        <end position="313"/>
    </location>
</feature>
<feature type="compositionally biased region" description="Low complexity" evidence="1">
    <location>
        <begin position="482"/>
        <end position="491"/>
    </location>
</feature>
<feature type="compositionally biased region" description="Basic and acidic residues" evidence="1">
    <location>
        <begin position="304"/>
        <end position="313"/>
    </location>
</feature>
<feature type="compositionally biased region" description="Polar residues" evidence="1">
    <location>
        <begin position="725"/>
        <end position="736"/>
    </location>
</feature>
<feature type="compositionally biased region" description="Polar residues" evidence="1">
    <location>
        <begin position="558"/>
        <end position="586"/>
    </location>
</feature>
<feature type="compositionally biased region" description="Basic and acidic residues" evidence="1">
    <location>
        <begin position="499"/>
        <end position="513"/>
    </location>
</feature>
<feature type="compositionally biased region" description="Polar residues" evidence="1">
    <location>
        <begin position="103"/>
        <end position="123"/>
    </location>
</feature>
<name>A0AAE0HW01_9PEZI</name>
<reference evidence="2" key="1">
    <citation type="journal article" date="2023" name="Mol. Phylogenet. Evol.">
        <title>Genome-scale phylogeny and comparative genomics of the fungal order Sordariales.</title>
        <authorList>
            <person name="Hensen N."/>
            <person name="Bonometti L."/>
            <person name="Westerberg I."/>
            <person name="Brannstrom I.O."/>
            <person name="Guillou S."/>
            <person name="Cros-Aarteil S."/>
            <person name="Calhoun S."/>
            <person name="Haridas S."/>
            <person name="Kuo A."/>
            <person name="Mondo S."/>
            <person name="Pangilinan J."/>
            <person name="Riley R."/>
            <person name="LaButti K."/>
            <person name="Andreopoulos B."/>
            <person name="Lipzen A."/>
            <person name="Chen C."/>
            <person name="Yan M."/>
            <person name="Daum C."/>
            <person name="Ng V."/>
            <person name="Clum A."/>
            <person name="Steindorff A."/>
            <person name="Ohm R.A."/>
            <person name="Martin F."/>
            <person name="Silar P."/>
            <person name="Natvig D.O."/>
            <person name="Lalanne C."/>
            <person name="Gautier V."/>
            <person name="Ament-Velasquez S.L."/>
            <person name="Kruys A."/>
            <person name="Hutchinson M.I."/>
            <person name="Powell A.J."/>
            <person name="Barry K."/>
            <person name="Miller A.N."/>
            <person name="Grigoriev I.V."/>
            <person name="Debuchy R."/>
            <person name="Gladieux P."/>
            <person name="Hiltunen Thoren M."/>
            <person name="Johannesson H."/>
        </authorList>
    </citation>
    <scope>NUCLEOTIDE SEQUENCE</scope>
    <source>
        <strain evidence="2">CBS 118394</strain>
    </source>
</reference>
<feature type="compositionally biased region" description="Basic and acidic residues" evidence="1">
    <location>
        <begin position="752"/>
        <end position="769"/>
    </location>
</feature>
<feature type="compositionally biased region" description="Polar residues" evidence="1">
    <location>
        <begin position="707"/>
        <end position="718"/>
    </location>
</feature>
<feature type="compositionally biased region" description="Polar residues" evidence="1">
    <location>
        <begin position="877"/>
        <end position="886"/>
    </location>
</feature>
<feature type="non-terminal residue" evidence="2">
    <location>
        <position position="1"/>
    </location>
</feature>
<feature type="compositionally biased region" description="Low complexity" evidence="1">
    <location>
        <begin position="659"/>
        <end position="676"/>
    </location>
</feature>
<protein>
    <submittedName>
        <fullName evidence="2">Uncharacterized protein</fullName>
    </submittedName>
</protein>
<reference evidence="2" key="2">
    <citation type="submission" date="2023-06" db="EMBL/GenBank/DDBJ databases">
        <authorList>
            <consortium name="Lawrence Berkeley National Laboratory"/>
            <person name="Haridas S."/>
            <person name="Hensen N."/>
            <person name="Bonometti L."/>
            <person name="Westerberg I."/>
            <person name="Brannstrom I.O."/>
            <person name="Guillou S."/>
            <person name="Cros-Aarteil S."/>
            <person name="Calhoun S."/>
            <person name="Kuo A."/>
            <person name="Mondo S."/>
            <person name="Pangilinan J."/>
            <person name="Riley R."/>
            <person name="Labutti K."/>
            <person name="Andreopoulos B."/>
            <person name="Lipzen A."/>
            <person name="Chen C."/>
            <person name="Yanf M."/>
            <person name="Daum C."/>
            <person name="Ng V."/>
            <person name="Clum A."/>
            <person name="Steindorff A."/>
            <person name="Ohm R."/>
            <person name="Martin F."/>
            <person name="Silar P."/>
            <person name="Natvig D."/>
            <person name="Lalanne C."/>
            <person name="Gautier V."/>
            <person name="Ament-Velasquez S.L."/>
            <person name="Kruys A."/>
            <person name="Hutchinson M.I."/>
            <person name="Powell A.J."/>
            <person name="Barry K."/>
            <person name="Miller A.N."/>
            <person name="Grigoriev I.V."/>
            <person name="Debuchy R."/>
            <person name="Gladieux P."/>
            <person name="Thoren M.H."/>
            <person name="Johannesson H."/>
        </authorList>
    </citation>
    <scope>NUCLEOTIDE SEQUENCE</scope>
    <source>
        <strain evidence="2">CBS 118394</strain>
    </source>
</reference>
<feature type="compositionally biased region" description="Low complexity" evidence="1">
    <location>
        <begin position="615"/>
        <end position="630"/>
    </location>
</feature>
<feature type="compositionally biased region" description="Low complexity" evidence="1">
    <location>
        <begin position="887"/>
        <end position="897"/>
    </location>
</feature>
<feature type="compositionally biased region" description="Polar residues" evidence="1">
    <location>
        <begin position="514"/>
        <end position="531"/>
    </location>
</feature>
<dbReference type="AlphaFoldDB" id="A0AAE0HW01"/>
<feature type="compositionally biased region" description="Basic and acidic residues" evidence="1">
    <location>
        <begin position="634"/>
        <end position="645"/>
    </location>
</feature>
<feature type="compositionally biased region" description="Polar residues" evidence="1">
    <location>
        <begin position="646"/>
        <end position="658"/>
    </location>
</feature>
<feature type="compositionally biased region" description="Polar residues" evidence="1">
    <location>
        <begin position="594"/>
        <end position="609"/>
    </location>
</feature>
<feature type="compositionally biased region" description="Basic and acidic residues" evidence="1">
    <location>
        <begin position="453"/>
        <end position="481"/>
    </location>
</feature>
<feature type="compositionally biased region" description="Basic and acidic residues" evidence="1">
    <location>
        <begin position="808"/>
        <end position="819"/>
    </location>
</feature>
<feature type="compositionally biased region" description="Basic and acidic residues" evidence="1">
    <location>
        <begin position="336"/>
        <end position="347"/>
    </location>
</feature>
<feature type="compositionally biased region" description="Low complexity" evidence="1">
    <location>
        <begin position="863"/>
        <end position="876"/>
    </location>
</feature>
<feature type="compositionally biased region" description="Basic and acidic residues" evidence="1">
    <location>
        <begin position="431"/>
        <end position="444"/>
    </location>
</feature>
<feature type="compositionally biased region" description="Basic and acidic residues" evidence="1">
    <location>
        <begin position="539"/>
        <end position="552"/>
    </location>
</feature>
<dbReference type="EMBL" id="JAUEDM010000008">
    <property type="protein sequence ID" value="KAK3312981.1"/>
    <property type="molecule type" value="Genomic_DNA"/>
</dbReference>
<feature type="compositionally biased region" description="Basic and acidic residues" evidence="1">
    <location>
        <begin position="783"/>
        <end position="794"/>
    </location>
</feature>
<feature type="compositionally biased region" description="Basic and acidic residues" evidence="1">
    <location>
        <begin position="81"/>
        <end position="102"/>
    </location>
</feature>
<keyword evidence="3" id="KW-1185">Reference proteome</keyword>
<feature type="region of interest" description="Disordered" evidence="1">
    <location>
        <begin position="334"/>
        <end position="897"/>
    </location>
</feature>
<feature type="compositionally biased region" description="Basic residues" evidence="1">
    <location>
        <begin position="404"/>
        <end position="416"/>
    </location>
</feature>
<evidence type="ECO:0000313" key="2">
    <source>
        <dbReference type="EMBL" id="KAK3312981.1"/>
    </source>
</evidence>
<evidence type="ECO:0000256" key="1">
    <source>
        <dbReference type="SAM" id="MobiDB-lite"/>
    </source>
</evidence>
<feature type="compositionally biased region" description="Basic and acidic residues" evidence="1">
    <location>
        <begin position="378"/>
        <end position="403"/>
    </location>
</feature>
<feature type="region of interest" description="Disordered" evidence="1">
    <location>
        <begin position="1"/>
        <end position="214"/>
    </location>
</feature>
<dbReference type="Proteomes" id="UP001283341">
    <property type="component" value="Unassembled WGS sequence"/>
</dbReference>
<proteinExistence type="predicted"/>